<feature type="compositionally biased region" description="Basic and acidic residues" evidence="1">
    <location>
        <begin position="518"/>
        <end position="529"/>
    </location>
</feature>
<evidence type="ECO:0000313" key="3">
    <source>
        <dbReference type="Proteomes" id="UP000813461"/>
    </source>
</evidence>
<gene>
    <name evidence="2" type="ORF">FB567DRAFT_592559</name>
</gene>
<dbReference type="AlphaFoldDB" id="A0A8K0R4Z0"/>
<comment type="caution">
    <text evidence="2">The sequence shown here is derived from an EMBL/GenBank/DDBJ whole genome shotgun (WGS) entry which is preliminary data.</text>
</comment>
<feature type="compositionally biased region" description="Polar residues" evidence="1">
    <location>
        <begin position="616"/>
        <end position="647"/>
    </location>
</feature>
<evidence type="ECO:0000313" key="2">
    <source>
        <dbReference type="EMBL" id="KAH7086688.1"/>
    </source>
</evidence>
<dbReference type="Proteomes" id="UP000813461">
    <property type="component" value="Unassembled WGS sequence"/>
</dbReference>
<protein>
    <submittedName>
        <fullName evidence="2">Uncharacterized protein</fullName>
    </submittedName>
</protein>
<feature type="compositionally biased region" description="Basic residues" evidence="1">
    <location>
        <begin position="728"/>
        <end position="737"/>
    </location>
</feature>
<sequence length="759" mass="84914">MSQPSRPSSSQASHGPQRMPIEAAEALLWGKATRDEQKRLYSRVHELMKQHQNYETRIQSTEVIAEAAEAATARIRSIEKKVEAIESDEHDRPFDKWAEAEIETFKIFVEKNKNVRQKQLELERQVSSVTDEIDKISRDASHEVEILQARIGRLETDRMNDANTIRKLERDVANLMTMRQTQYAELDVQRAKAIPENAPRQMIPSPSRQQDVHRSVKTSKITSINIPPPGLINRHTPMKMVQPQPKVVPRTTSYEDQRLPMGAGRSGPNHMVPPQTGYQVSNIPAVTSLGIEPRMPHAEARWQAPGRTMPPPSRQPHVEDSDTEDEFFGTPSDSTHAYREQPHVDRRTDGTHMTTSSKLLPSSKTVDMSARFRMMQRPSIHDPKRSREFGRQSEAFQGLSQNCPSGDQLPPTQIVNRVDMAEPIRAPSPVEHPQQNEQPEAPAQLIVILSPGKRKLEVLTAGPQQQKPNNPAPTPRPKKLKLPAATTPRHRKSKQSAPIPGKTPCKETVQTPRRKKLPDRGPIPRETRSQAKQKRGTTRAHAQDPTAEKNDPVINDLDVEEPVTKKRKLDNPPMPPPTHPRQQNGANELLRTGSNEGLPIQSAPRKTVQFVEATHSRQGLTNVRTNAAVSAKPSTKKATQLATTTPRRSNRLNRHSPQISNSMGELPELHTPARSAFQQPTRPWKTPKVKAPATASTPDDEFRSRSPEVQSKAKAVRLENPRSPVKSGKSRQSRHSPVKGARSGNTGVKRAQVSNAAVR</sequence>
<feature type="region of interest" description="Disordered" evidence="1">
    <location>
        <begin position="199"/>
        <end position="236"/>
    </location>
</feature>
<evidence type="ECO:0000256" key="1">
    <source>
        <dbReference type="SAM" id="MobiDB-lite"/>
    </source>
</evidence>
<name>A0A8K0R4Z0_9PLEO</name>
<feature type="region of interest" description="Disordered" evidence="1">
    <location>
        <begin position="1"/>
        <end position="22"/>
    </location>
</feature>
<dbReference type="OrthoDB" id="3647228at2759"/>
<feature type="compositionally biased region" description="Low complexity" evidence="1">
    <location>
        <begin position="1"/>
        <end position="13"/>
    </location>
</feature>
<reference evidence="2" key="1">
    <citation type="journal article" date="2021" name="Nat. Commun.">
        <title>Genetic determinants of endophytism in the Arabidopsis root mycobiome.</title>
        <authorList>
            <person name="Mesny F."/>
            <person name="Miyauchi S."/>
            <person name="Thiergart T."/>
            <person name="Pickel B."/>
            <person name="Atanasova L."/>
            <person name="Karlsson M."/>
            <person name="Huettel B."/>
            <person name="Barry K.W."/>
            <person name="Haridas S."/>
            <person name="Chen C."/>
            <person name="Bauer D."/>
            <person name="Andreopoulos W."/>
            <person name="Pangilinan J."/>
            <person name="LaButti K."/>
            <person name="Riley R."/>
            <person name="Lipzen A."/>
            <person name="Clum A."/>
            <person name="Drula E."/>
            <person name="Henrissat B."/>
            <person name="Kohler A."/>
            <person name="Grigoriev I.V."/>
            <person name="Martin F.M."/>
            <person name="Hacquard S."/>
        </authorList>
    </citation>
    <scope>NUCLEOTIDE SEQUENCE</scope>
    <source>
        <strain evidence="2">MPI-SDFR-AT-0120</strain>
    </source>
</reference>
<organism evidence="2 3">
    <name type="scientific">Paraphoma chrysanthemicola</name>
    <dbReference type="NCBI Taxonomy" id="798071"/>
    <lineage>
        <taxon>Eukaryota</taxon>
        <taxon>Fungi</taxon>
        <taxon>Dikarya</taxon>
        <taxon>Ascomycota</taxon>
        <taxon>Pezizomycotina</taxon>
        <taxon>Dothideomycetes</taxon>
        <taxon>Pleosporomycetidae</taxon>
        <taxon>Pleosporales</taxon>
        <taxon>Pleosporineae</taxon>
        <taxon>Phaeosphaeriaceae</taxon>
        <taxon>Paraphoma</taxon>
    </lineage>
</organism>
<keyword evidence="3" id="KW-1185">Reference proteome</keyword>
<feature type="region of interest" description="Disordered" evidence="1">
    <location>
        <begin position="460"/>
        <end position="602"/>
    </location>
</feature>
<accession>A0A8K0R4Z0</accession>
<feature type="region of interest" description="Disordered" evidence="1">
    <location>
        <begin position="614"/>
        <end position="759"/>
    </location>
</feature>
<dbReference type="EMBL" id="JAGMVJ010000010">
    <property type="protein sequence ID" value="KAH7086688.1"/>
    <property type="molecule type" value="Genomic_DNA"/>
</dbReference>
<feature type="region of interest" description="Disordered" evidence="1">
    <location>
        <begin position="303"/>
        <end position="337"/>
    </location>
</feature>
<proteinExistence type="predicted"/>